<comment type="caution">
    <text evidence="3">The sequence shown here is derived from an EMBL/GenBank/DDBJ whole genome shotgun (WGS) entry which is preliminary data.</text>
</comment>
<dbReference type="Proteomes" id="UP000285120">
    <property type="component" value="Unassembled WGS sequence"/>
</dbReference>
<dbReference type="InterPro" id="IPR003791">
    <property type="entry name" value="UPF0178"/>
</dbReference>
<dbReference type="AlphaFoldDB" id="A0A419V3C0"/>
<evidence type="ECO:0000256" key="1">
    <source>
        <dbReference type="ARBA" id="ARBA00008522"/>
    </source>
</evidence>
<evidence type="ECO:0000313" key="3">
    <source>
        <dbReference type="EMBL" id="RKD73023.1"/>
    </source>
</evidence>
<dbReference type="RefSeq" id="WP_120193409.1">
    <property type="nucleotide sequence ID" value="NZ_RAPK01000009.1"/>
</dbReference>
<keyword evidence="4" id="KW-1185">Reference proteome</keyword>
<protein>
    <recommendedName>
        <fullName evidence="2">UPF0178 protein ATL39_2225</fullName>
    </recommendedName>
</protein>
<sequence>MLIKCRQLFHIHVEVVSIIIYTDADACPVKEEIDALAEARQIPSLFVHSYDHVSSKTYYSKAVMVDIGPEAVDMYIMNHIGKEDVAITQDHGLAALLLQKGAAVLSPKGRVFRKDEIDILLAGRYEGLLIKQGKLKKKGPPPLKAADKKHFKESFASFLEAGQSGATE</sequence>
<dbReference type="HAMAP" id="MF_00489">
    <property type="entry name" value="UPF0178"/>
    <property type="match status" value="1"/>
</dbReference>
<gene>
    <name evidence="3" type="ORF">ATL39_2225</name>
</gene>
<dbReference type="PANTHER" id="PTHR35146">
    <property type="entry name" value="UPF0178 PROTEIN YAII"/>
    <property type="match status" value="1"/>
</dbReference>
<dbReference type="EMBL" id="RAPK01000009">
    <property type="protein sequence ID" value="RKD73023.1"/>
    <property type="molecule type" value="Genomic_DNA"/>
</dbReference>
<reference evidence="3 4" key="1">
    <citation type="submission" date="2018-09" db="EMBL/GenBank/DDBJ databases">
        <title>Genomic Encyclopedia of Archaeal and Bacterial Type Strains, Phase II (KMG-II): from individual species to whole genera.</title>
        <authorList>
            <person name="Goeker M."/>
        </authorList>
    </citation>
    <scope>NUCLEOTIDE SEQUENCE [LARGE SCALE GENOMIC DNA]</scope>
    <source>
        <strain evidence="3 4">DSM 17008</strain>
    </source>
</reference>
<organism evidence="3 4">
    <name type="scientific">Sinobaca qinghaiensis</name>
    <dbReference type="NCBI Taxonomy" id="342944"/>
    <lineage>
        <taxon>Bacteria</taxon>
        <taxon>Bacillati</taxon>
        <taxon>Bacillota</taxon>
        <taxon>Bacilli</taxon>
        <taxon>Bacillales</taxon>
        <taxon>Sporolactobacillaceae</taxon>
        <taxon>Sinobaca</taxon>
    </lineage>
</organism>
<dbReference type="PANTHER" id="PTHR35146:SF1">
    <property type="entry name" value="UPF0178 PROTEIN YAII"/>
    <property type="match status" value="1"/>
</dbReference>
<accession>A0A419V3C0</accession>
<name>A0A419V3C0_9BACL</name>
<evidence type="ECO:0000313" key="4">
    <source>
        <dbReference type="Proteomes" id="UP000285120"/>
    </source>
</evidence>
<proteinExistence type="inferred from homology"/>
<dbReference type="OrthoDB" id="9798918at2"/>
<dbReference type="Pfam" id="PF02639">
    <property type="entry name" value="DUF188"/>
    <property type="match status" value="1"/>
</dbReference>
<evidence type="ECO:0000256" key="2">
    <source>
        <dbReference type="HAMAP-Rule" id="MF_00489"/>
    </source>
</evidence>
<comment type="similarity">
    <text evidence="1 2">Belongs to the UPF0178 family.</text>
</comment>